<dbReference type="PANTHER" id="PTHR31917">
    <property type="entry name" value="AGENET DOMAIN-CONTAINING PROTEIN-RELATED"/>
    <property type="match status" value="1"/>
</dbReference>
<dbReference type="PANTHER" id="PTHR31917:SF5">
    <property type="entry name" value="OS02G0204500 PROTEIN"/>
    <property type="match status" value="1"/>
</dbReference>
<dbReference type="SMART" id="SM01191">
    <property type="entry name" value="ENT"/>
    <property type="match status" value="1"/>
</dbReference>
<evidence type="ECO:0000313" key="6">
    <source>
        <dbReference type="Proteomes" id="UP001210211"/>
    </source>
</evidence>
<dbReference type="InterPro" id="IPR008395">
    <property type="entry name" value="Agenet-like_dom"/>
</dbReference>
<dbReference type="Gene3D" id="2.30.30.140">
    <property type="match status" value="1"/>
</dbReference>
<dbReference type="SUPFAM" id="SSF158639">
    <property type="entry name" value="ENT-like"/>
    <property type="match status" value="1"/>
</dbReference>
<dbReference type="InterPro" id="IPR005491">
    <property type="entry name" value="ENT_dom"/>
</dbReference>
<sequence length="358" mass="40366">MQRTTEDNQKAHIQRPSSFLPFIPLILLSLALGKEESPQSLFSSDDQFLFVFSENQQIETMRSKKGSKVVRLKKGSKVEVFCTSKSISKGFWRPAQIVCGNGHTYTVQYNYLSSSPNHMSDLEKVQRKAIRPCPPVKEKPVKWAVDDIVEVFVHGSWKVGKVAGVAYGNNFYFVTLMGHGRELAVKTANLRRQHLWQDNKWVLMKKDSGHKDMNKQKRGAIWSEGVSKEPQLVNGKVILGERCGYNSCRSESTVSSTGSCSTSGRPDHYPVISYCEDDAMSSFVPVRETSLCEKEEDGHMEKEAHKLALDAYHATMVALHAKGFISWEQEEMLSNLRLSLNISIDEQQSVLRSLASSR</sequence>
<keyword evidence="6" id="KW-1185">Reference proteome</keyword>
<reference evidence="5 6" key="1">
    <citation type="journal article" date="2022" name="Cell">
        <title>Repeat-based holocentromeres influence genome architecture and karyotype evolution.</title>
        <authorList>
            <person name="Hofstatter P.G."/>
            <person name="Thangavel G."/>
            <person name="Lux T."/>
            <person name="Neumann P."/>
            <person name="Vondrak T."/>
            <person name="Novak P."/>
            <person name="Zhang M."/>
            <person name="Costa L."/>
            <person name="Castellani M."/>
            <person name="Scott A."/>
            <person name="Toegelov H."/>
            <person name="Fuchs J."/>
            <person name="Mata-Sucre Y."/>
            <person name="Dias Y."/>
            <person name="Vanzela A.L.L."/>
            <person name="Huettel B."/>
            <person name="Almeida C.C.S."/>
            <person name="Simkova H."/>
            <person name="Souza G."/>
            <person name="Pedrosa-Harand A."/>
            <person name="Macas J."/>
            <person name="Mayer K.F.X."/>
            <person name="Houben A."/>
            <person name="Marques A."/>
        </authorList>
    </citation>
    <scope>NUCLEOTIDE SEQUENCE [LARGE SCALE GENOMIC DNA]</scope>
    <source>
        <strain evidence="5">RhyTen1mFocal</strain>
    </source>
</reference>
<comment type="subcellular location">
    <subcellularLocation>
        <location evidence="1">Nucleus</location>
    </subcellularLocation>
</comment>
<evidence type="ECO:0000256" key="3">
    <source>
        <dbReference type="SAM" id="SignalP"/>
    </source>
</evidence>
<comment type="caution">
    <text evidence="5">The sequence shown here is derived from an EMBL/GenBank/DDBJ whole genome shotgun (WGS) entry which is preliminary data.</text>
</comment>
<protein>
    <recommendedName>
        <fullName evidence="4">ENT domain-containing protein</fullName>
    </recommendedName>
</protein>
<dbReference type="Proteomes" id="UP001210211">
    <property type="component" value="Unassembled WGS sequence"/>
</dbReference>
<accession>A0AAD5Z4A7</accession>
<dbReference type="SMART" id="SM00743">
    <property type="entry name" value="Agenet"/>
    <property type="match status" value="2"/>
</dbReference>
<dbReference type="InterPro" id="IPR014002">
    <property type="entry name" value="Agenet_dom_plant"/>
</dbReference>
<evidence type="ECO:0000259" key="4">
    <source>
        <dbReference type="PROSITE" id="PS51138"/>
    </source>
</evidence>
<dbReference type="Pfam" id="PF03735">
    <property type="entry name" value="ENT"/>
    <property type="match status" value="1"/>
</dbReference>
<dbReference type="GO" id="GO:0005634">
    <property type="term" value="C:nucleus"/>
    <property type="evidence" value="ECO:0007669"/>
    <property type="project" value="UniProtKB-SubCell"/>
</dbReference>
<gene>
    <name evidence="5" type="ORF">LUZ61_015795</name>
</gene>
<keyword evidence="3" id="KW-0732">Signal</keyword>
<evidence type="ECO:0000256" key="2">
    <source>
        <dbReference type="ARBA" id="ARBA00023242"/>
    </source>
</evidence>
<dbReference type="Pfam" id="PF05641">
    <property type="entry name" value="Agenet"/>
    <property type="match status" value="1"/>
</dbReference>
<feature type="chain" id="PRO_5042268121" description="ENT domain-containing protein" evidence="3">
    <location>
        <begin position="34"/>
        <end position="358"/>
    </location>
</feature>
<dbReference type="InterPro" id="IPR036142">
    <property type="entry name" value="ENT_dom-like_sf"/>
</dbReference>
<name>A0AAD5Z4A7_9POAL</name>
<feature type="domain" description="ENT" evidence="4">
    <location>
        <begin position="300"/>
        <end position="358"/>
    </location>
</feature>
<dbReference type="Gene3D" id="1.10.1240.40">
    <property type="entry name" value="ENT domain"/>
    <property type="match status" value="1"/>
</dbReference>
<keyword evidence="2" id="KW-0539">Nucleus</keyword>
<organism evidence="5 6">
    <name type="scientific">Rhynchospora tenuis</name>
    <dbReference type="NCBI Taxonomy" id="198213"/>
    <lineage>
        <taxon>Eukaryota</taxon>
        <taxon>Viridiplantae</taxon>
        <taxon>Streptophyta</taxon>
        <taxon>Embryophyta</taxon>
        <taxon>Tracheophyta</taxon>
        <taxon>Spermatophyta</taxon>
        <taxon>Magnoliopsida</taxon>
        <taxon>Liliopsida</taxon>
        <taxon>Poales</taxon>
        <taxon>Cyperaceae</taxon>
        <taxon>Cyperoideae</taxon>
        <taxon>Rhynchosporeae</taxon>
        <taxon>Rhynchospora</taxon>
    </lineage>
</organism>
<dbReference type="PROSITE" id="PS51138">
    <property type="entry name" value="ENT"/>
    <property type="match status" value="1"/>
</dbReference>
<dbReference type="AlphaFoldDB" id="A0AAD5Z4A7"/>
<dbReference type="EMBL" id="JAMRDG010000002">
    <property type="protein sequence ID" value="KAJ3686631.1"/>
    <property type="molecule type" value="Genomic_DNA"/>
</dbReference>
<proteinExistence type="predicted"/>
<feature type="signal peptide" evidence="3">
    <location>
        <begin position="1"/>
        <end position="33"/>
    </location>
</feature>
<evidence type="ECO:0000313" key="5">
    <source>
        <dbReference type="EMBL" id="KAJ3686631.1"/>
    </source>
</evidence>
<evidence type="ECO:0000256" key="1">
    <source>
        <dbReference type="ARBA" id="ARBA00004123"/>
    </source>
</evidence>